<reference evidence="1 2" key="1">
    <citation type="submission" date="2020-07" db="EMBL/GenBank/DDBJ databases">
        <title>Roseicoccus Jingziensis gen. nov., sp. nov., isolated from coastal seawater.</title>
        <authorList>
            <person name="Feng X."/>
        </authorList>
    </citation>
    <scope>NUCLEOTIDE SEQUENCE [LARGE SCALE GENOMIC DNA]</scope>
    <source>
        <strain evidence="1 2">N1E253</strain>
    </source>
</reference>
<keyword evidence="2" id="KW-1185">Reference proteome</keyword>
<evidence type="ECO:0000313" key="1">
    <source>
        <dbReference type="EMBL" id="NWK57245.1"/>
    </source>
</evidence>
<gene>
    <name evidence="1" type="ORF">HW115_16605</name>
</gene>
<dbReference type="AlphaFoldDB" id="A0A851GQ52"/>
<accession>A0A851GQ52</accession>
<dbReference type="RefSeq" id="WP_178934063.1">
    <property type="nucleotide sequence ID" value="NZ_JACBAZ010000008.1"/>
</dbReference>
<proteinExistence type="predicted"/>
<organism evidence="1 2">
    <name type="scientific">Oceaniferula marina</name>
    <dbReference type="NCBI Taxonomy" id="2748318"/>
    <lineage>
        <taxon>Bacteria</taxon>
        <taxon>Pseudomonadati</taxon>
        <taxon>Verrucomicrobiota</taxon>
        <taxon>Verrucomicrobiia</taxon>
        <taxon>Verrucomicrobiales</taxon>
        <taxon>Verrucomicrobiaceae</taxon>
        <taxon>Oceaniferula</taxon>
    </lineage>
</organism>
<comment type="caution">
    <text evidence="1">The sequence shown here is derived from an EMBL/GenBank/DDBJ whole genome shotgun (WGS) entry which is preliminary data.</text>
</comment>
<sequence length="89" mass="9760">MHAAKQQDSQRCLELLYQQMSEHAEWQLSTACANDPQKKAAAEALMAHAFGGGQPPEVSEVQGLWELCKGPKRKQESADTLQLNPGPSQ</sequence>
<dbReference type="Proteomes" id="UP000557872">
    <property type="component" value="Unassembled WGS sequence"/>
</dbReference>
<evidence type="ECO:0000313" key="2">
    <source>
        <dbReference type="Proteomes" id="UP000557872"/>
    </source>
</evidence>
<dbReference type="EMBL" id="JACBAZ010000008">
    <property type="protein sequence ID" value="NWK57245.1"/>
    <property type="molecule type" value="Genomic_DNA"/>
</dbReference>
<name>A0A851GQ52_9BACT</name>
<protein>
    <submittedName>
        <fullName evidence="1">Uncharacterized protein</fullName>
    </submittedName>
</protein>